<feature type="compositionally biased region" description="Polar residues" evidence="1">
    <location>
        <begin position="172"/>
        <end position="187"/>
    </location>
</feature>
<feature type="region of interest" description="Disordered" evidence="1">
    <location>
        <begin position="140"/>
        <end position="187"/>
    </location>
</feature>
<feature type="region of interest" description="Disordered" evidence="1">
    <location>
        <begin position="345"/>
        <end position="371"/>
    </location>
</feature>
<keyword evidence="3" id="KW-1185">Reference proteome</keyword>
<gene>
    <name evidence="2" type="ORF">SAMN05216207_105130</name>
</gene>
<accession>A0A1I5GVA7</accession>
<evidence type="ECO:0000313" key="2">
    <source>
        <dbReference type="EMBL" id="SFO39925.1"/>
    </source>
</evidence>
<dbReference type="Proteomes" id="UP000199614">
    <property type="component" value="Unassembled WGS sequence"/>
</dbReference>
<evidence type="ECO:0000313" key="3">
    <source>
        <dbReference type="Proteomes" id="UP000199614"/>
    </source>
</evidence>
<evidence type="ECO:0000256" key="1">
    <source>
        <dbReference type="SAM" id="MobiDB-lite"/>
    </source>
</evidence>
<dbReference type="EMBL" id="FOUY01000051">
    <property type="protein sequence ID" value="SFO39925.1"/>
    <property type="molecule type" value="Genomic_DNA"/>
</dbReference>
<sequence>MRARGIARARARHGRGFTPHPGWRNFIDHDYRVLTSQPEALDHIARLVDDEDWRSDKRRSWSAILRRLVCHMDWDTGLVTGLSAERLGAAGARAARTVSRVLAWAREIGLLVVVEAGASAEFLGTDTGRTPTYALVSHTPLPQLRPDPPAVDLADTSAGQSTVDESGDLPTSYVSSKPLTGGRRSQLTTSRTWHPYDVPDTPGARNAATLTLLSHLGLGGRQGGKIEIWRARALLKPWWDAGATVAGLLHALEYHPDRPNRRRGDLSAGARDPLRIIGARLRPWRGRLGEIRAVQIGRMRTGTTQTPTPAVALDPAMLDQPAGRSARRAAQEALSEHLRRLREARGNALPARGQGVAAPVLPRRLRRPRIR</sequence>
<dbReference type="RefSeq" id="WP_093354458.1">
    <property type="nucleotide sequence ID" value="NZ_FOUY01000051.1"/>
</dbReference>
<reference evidence="2 3" key="1">
    <citation type="submission" date="2016-10" db="EMBL/GenBank/DDBJ databases">
        <authorList>
            <person name="de Groot N.N."/>
        </authorList>
    </citation>
    <scope>NUCLEOTIDE SEQUENCE [LARGE SCALE GENOMIC DNA]</scope>
    <source>
        <strain evidence="2 3">CGMCC 4.1877</strain>
    </source>
</reference>
<dbReference type="OrthoDB" id="3572138at2"/>
<organism evidence="2 3">
    <name type="scientific">Pseudonocardia ammonioxydans</name>
    <dbReference type="NCBI Taxonomy" id="260086"/>
    <lineage>
        <taxon>Bacteria</taxon>
        <taxon>Bacillati</taxon>
        <taxon>Actinomycetota</taxon>
        <taxon>Actinomycetes</taxon>
        <taxon>Pseudonocardiales</taxon>
        <taxon>Pseudonocardiaceae</taxon>
        <taxon>Pseudonocardia</taxon>
    </lineage>
</organism>
<protein>
    <submittedName>
        <fullName evidence="2">Uncharacterized protein</fullName>
    </submittedName>
</protein>
<name>A0A1I5GVA7_PSUAM</name>
<proteinExistence type="predicted"/>
<dbReference type="AlphaFoldDB" id="A0A1I5GVA7"/>